<gene>
    <name evidence="1" type="ORF">PTTT1_LOCUS31090</name>
</gene>
<dbReference type="EMBL" id="OU594962">
    <property type="protein sequence ID" value="CAG9286061.1"/>
    <property type="molecule type" value="Genomic_DNA"/>
</dbReference>
<proteinExistence type="predicted"/>
<evidence type="ECO:0000313" key="1">
    <source>
        <dbReference type="EMBL" id="CAG9286061.1"/>
    </source>
</evidence>
<name>A0A8J9X4Z1_PHATR</name>
<dbReference type="Proteomes" id="UP000836788">
    <property type="component" value="Chromosome 21"/>
</dbReference>
<organism evidence="1">
    <name type="scientific">Phaeodactylum tricornutum</name>
    <name type="common">Diatom</name>
    <dbReference type="NCBI Taxonomy" id="2850"/>
    <lineage>
        <taxon>Eukaryota</taxon>
        <taxon>Sar</taxon>
        <taxon>Stramenopiles</taxon>
        <taxon>Ochrophyta</taxon>
        <taxon>Bacillariophyta</taxon>
        <taxon>Bacillariophyceae</taxon>
        <taxon>Bacillariophycidae</taxon>
        <taxon>Naviculales</taxon>
        <taxon>Phaeodactylaceae</taxon>
        <taxon>Phaeodactylum</taxon>
    </lineage>
</organism>
<dbReference type="AlphaFoldDB" id="A0A8J9X4Z1"/>
<sequence length="186" mass="21032">MFLAALDKFANTPWLMVAAVLVHILCTQYMSSLTQQLGKDNPPPDIRFGYTSKSLNAWYDAIGEDGCKIYQQHVFVDLFPYMQSYTLVGGALLLQQLRIIGWNENIALIFPMVMLMDMIETCIPAYGCSIYPEKRLRPAYVQASASANQLKWTNFGIGMSILSILFVYNSLFPPKHDEAKAEEKTD</sequence>
<protein>
    <submittedName>
        <fullName evidence="1">Uncharacterized protein</fullName>
    </submittedName>
</protein>
<accession>A0A8J9X4Z1</accession>
<reference evidence="1" key="1">
    <citation type="submission" date="2022-02" db="EMBL/GenBank/DDBJ databases">
        <authorList>
            <person name="Giguere J D."/>
        </authorList>
    </citation>
    <scope>NUCLEOTIDE SEQUENCE</scope>
    <source>
        <strain evidence="1">CCAP 1055/1</strain>
    </source>
</reference>